<protein>
    <submittedName>
        <fullName evidence="1">CRISPR-associated endonuclease Cas6/Csy4</fullName>
        <ecNumber evidence="1">3.1.-.-</ecNumber>
    </submittedName>
    <submittedName>
        <fullName evidence="2">Type I-F CRISPR-associated endoribonuclease Cas6/Csy4</fullName>
    </submittedName>
</protein>
<proteinExistence type="predicted"/>
<keyword evidence="3" id="KW-1185">Reference proteome</keyword>
<reference evidence="2" key="2">
    <citation type="journal article" date="2016" name="Genome Announc.">
        <title>Draft Genome Sequences of Two Novel Amoeba-Resistant Intranuclear Bacteria, 'Candidatus Berkiella cookevillensis' and 'Candidatus Berkiella aquae'.</title>
        <authorList>
            <person name="Mehari Y.T."/>
            <person name="Arivett B.A."/>
            <person name="Farone A.L."/>
            <person name="Gunderson J.H."/>
            <person name="Farone M.B."/>
        </authorList>
    </citation>
    <scope>NUCLEOTIDE SEQUENCE</scope>
    <source>
        <strain evidence="2">CC99</strain>
    </source>
</reference>
<organism evidence="1">
    <name type="scientific">Candidatus Berkiella cookevillensis</name>
    <dbReference type="NCBI Taxonomy" id="437022"/>
    <lineage>
        <taxon>Bacteria</taxon>
        <taxon>Pseudomonadati</taxon>
        <taxon>Pseudomonadota</taxon>
        <taxon>Gammaproteobacteria</taxon>
        <taxon>Candidatus Berkiellales</taxon>
        <taxon>Candidatus Berkiellaceae</taxon>
        <taxon>Candidatus Berkiella</taxon>
    </lineage>
</organism>
<evidence type="ECO:0000313" key="2">
    <source>
        <dbReference type="EMBL" id="MCS5709102.1"/>
    </source>
</evidence>
<dbReference type="EC" id="3.1.-.-" evidence="1"/>
<keyword evidence="1" id="KW-0378">Hydrolase</keyword>
<dbReference type="Proteomes" id="UP000051494">
    <property type="component" value="Unassembled WGS sequence"/>
</dbReference>
<dbReference type="GO" id="GO:0016787">
    <property type="term" value="F:hydrolase activity"/>
    <property type="evidence" value="ECO:0007669"/>
    <property type="project" value="UniProtKB-KW"/>
</dbReference>
<comment type="caution">
    <text evidence="1">The sequence shown here is derived from an EMBL/GenBank/DDBJ whole genome shotgun (WGS) entry which is preliminary data.</text>
</comment>
<dbReference type="Gene3D" id="3.30.70.2540">
    <property type="entry name" value="CRISPR-associated endoribonuclease Cas6/Csy4"/>
    <property type="match status" value="1"/>
</dbReference>
<reference evidence="2" key="3">
    <citation type="submission" date="2021-06" db="EMBL/GenBank/DDBJ databases">
        <title>Genomic Description and Analysis of Intracellular Bacteria, Candidatus Berkiella cookevillensis and Candidatus Berkiella aquae.</title>
        <authorList>
            <person name="Kidane D.T."/>
            <person name="Mehari Y.T."/>
            <person name="Rice F.C."/>
            <person name="Arivett B.A."/>
            <person name="Farone A.L."/>
            <person name="Berk S.G."/>
            <person name="Farone M.B."/>
        </authorList>
    </citation>
    <scope>NUCLEOTIDE SEQUENCE</scope>
    <source>
        <strain evidence="2">CC99</strain>
    </source>
</reference>
<dbReference type="CDD" id="cd09739">
    <property type="entry name" value="Cas6_I-F"/>
    <property type="match status" value="1"/>
</dbReference>
<dbReference type="InterPro" id="IPR013396">
    <property type="entry name" value="CRISPR-assoc_prot_Csy4"/>
</dbReference>
<dbReference type="Pfam" id="PF09618">
    <property type="entry name" value="Cas_Csy4"/>
    <property type="match status" value="1"/>
</dbReference>
<evidence type="ECO:0000313" key="3">
    <source>
        <dbReference type="Proteomes" id="UP000051494"/>
    </source>
</evidence>
<gene>
    <name evidence="1" type="primary">cas6f</name>
    <name evidence="2" type="ORF">CC99x_009315</name>
    <name evidence="1" type="ORF">CC99x_01926</name>
</gene>
<keyword evidence="1" id="KW-0540">Nuclease</keyword>
<dbReference type="AlphaFoldDB" id="A0A0Q9YK03"/>
<keyword evidence="1" id="KW-0255">Endonuclease</keyword>
<dbReference type="GO" id="GO:0043571">
    <property type="term" value="P:maintenance of CRISPR repeat elements"/>
    <property type="evidence" value="ECO:0007669"/>
    <property type="project" value="InterPro"/>
</dbReference>
<sequence>MKYYIDITLLPNEDVSLGFLWQKIFQQVHIALVDNKVGENESAIALSVVEYKDKNFPLGRKLRLLADTEEVLVKLNIQEWLKRLRDYCQIEPIKNVPDDIKQYAQFKRKSVKSIENKAKRRAEHLNKPYAEVLAYLIKEGRSTKSELPFIKVESQNSKKRVEQGVSCQFLLFIECSLLEKPASGKFDCYGLSKTATVPWFD</sequence>
<dbReference type="EMBL" id="LKHV02000001">
    <property type="protein sequence ID" value="MCS5709102.1"/>
    <property type="molecule type" value="Genomic_DNA"/>
</dbReference>
<dbReference type="OrthoDB" id="259831at2"/>
<dbReference type="InterPro" id="IPR042564">
    <property type="entry name" value="CRISPR-Cas6/Csy4_sf"/>
</dbReference>
<name>A0A0Q9YK03_9GAMM</name>
<dbReference type="EMBL" id="LKHV01000010">
    <property type="protein sequence ID" value="KRG17970.1"/>
    <property type="molecule type" value="Genomic_DNA"/>
</dbReference>
<dbReference type="GO" id="GO:0004519">
    <property type="term" value="F:endonuclease activity"/>
    <property type="evidence" value="ECO:0007669"/>
    <property type="project" value="UniProtKB-KW"/>
</dbReference>
<dbReference type="STRING" id="437022.CC99x_01926"/>
<dbReference type="RefSeq" id="WP_057625034.1">
    <property type="nucleotide sequence ID" value="NZ_LKHV02000001.1"/>
</dbReference>
<dbReference type="NCBIfam" id="TIGR02563">
    <property type="entry name" value="cas_Csy4"/>
    <property type="match status" value="1"/>
</dbReference>
<accession>A0A0Q9YK03</accession>
<reference evidence="1" key="1">
    <citation type="submission" date="2015-09" db="EMBL/GenBank/DDBJ databases">
        <title>Draft Genome Sequences of Two Novel Amoeba-resistant Intranuclear Bacteria, Candidatus Berkiella cookevillensis and Candidatus Berkiella aquae.</title>
        <authorList>
            <person name="Mehari Y.T."/>
            <person name="Arivett B.A."/>
            <person name="Farone A.L."/>
            <person name="Gunderson J.H."/>
            <person name="Farone M.B."/>
        </authorList>
    </citation>
    <scope>NUCLEOTIDE SEQUENCE [LARGE SCALE GENOMIC DNA]</scope>
    <source>
        <strain evidence="1">CC99</strain>
    </source>
</reference>
<evidence type="ECO:0000313" key="1">
    <source>
        <dbReference type="EMBL" id="KRG17970.1"/>
    </source>
</evidence>